<keyword evidence="2" id="KW-1185">Reference proteome</keyword>
<dbReference type="PANTHER" id="PTHR13812:SF19">
    <property type="entry name" value="KETIMINE REDUCTASE MU-CRYSTALLIN"/>
    <property type="match status" value="1"/>
</dbReference>
<dbReference type="InterPro" id="IPR036291">
    <property type="entry name" value="NAD(P)-bd_dom_sf"/>
</dbReference>
<proteinExistence type="predicted"/>
<dbReference type="Proteomes" id="UP000268233">
    <property type="component" value="Unassembled WGS sequence"/>
</dbReference>
<organism evidence="1 2">
    <name type="scientific">Haloarcula quadrata</name>
    <dbReference type="NCBI Taxonomy" id="182779"/>
    <lineage>
        <taxon>Archaea</taxon>
        <taxon>Methanobacteriati</taxon>
        <taxon>Methanobacteriota</taxon>
        <taxon>Stenosarchaea group</taxon>
        <taxon>Halobacteria</taxon>
        <taxon>Halobacteriales</taxon>
        <taxon>Haloarculaceae</taxon>
        <taxon>Haloarcula</taxon>
    </lineage>
</organism>
<accession>A0A495QQB8</accession>
<dbReference type="SUPFAM" id="SSF51735">
    <property type="entry name" value="NAD(P)-binding Rossmann-fold domains"/>
    <property type="match status" value="1"/>
</dbReference>
<dbReference type="GO" id="GO:0005737">
    <property type="term" value="C:cytoplasm"/>
    <property type="evidence" value="ECO:0007669"/>
    <property type="project" value="TreeGrafter"/>
</dbReference>
<dbReference type="PANTHER" id="PTHR13812">
    <property type="entry name" value="KETIMINE REDUCTASE MU-CRYSTALLIN"/>
    <property type="match status" value="1"/>
</dbReference>
<reference evidence="1 2" key="1">
    <citation type="submission" date="2018-10" db="EMBL/GenBank/DDBJ databases">
        <title>Genomic Encyclopedia of Archaeal and Bacterial Type Strains, Phase II (KMG-II): from individual species to whole genera.</title>
        <authorList>
            <person name="Goeker M."/>
        </authorList>
    </citation>
    <scope>NUCLEOTIDE SEQUENCE [LARGE SCALE GENOMIC DNA]</scope>
    <source>
        <strain evidence="1 2">DSM 11927</strain>
    </source>
</reference>
<dbReference type="Pfam" id="PF02423">
    <property type="entry name" value="OCD_Mu_crystall"/>
    <property type="match status" value="1"/>
</dbReference>
<dbReference type="InterPro" id="IPR003462">
    <property type="entry name" value="ODC_Mu_crystall"/>
</dbReference>
<protein>
    <submittedName>
        <fullName evidence="1">Alanine dehydrogenase</fullName>
    </submittedName>
</protein>
<dbReference type="AlphaFoldDB" id="A0A495QQB8"/>
<gene>
    <name evidence="1" type="ORF">BDK61_4717</name>
</gene>
<dbReference type="PIRSF" id="PIRSF001439">
    <property type="entry name" value="CryM"/>
    <property type="match status" value="1"/>
</dbReference>
<evidence type="ECO:0000313" key="2">
    <source>
        <dbReference type="Proteomes" id="UP000268233"/>
    </source>
</evidence>
<dbReference type="RefSeq" id="WP_121304848.1">
    <property type="nucleotide sequence ID" value="NZ_RBWW01000004.1"/>
</dbReference>
<name>A0A495QQB8_9EURY</name>
<dbReference type="InterPro" id="IPR023401">
    <property type="entry name" value="ODC_N"/>
</dbReference>
<sequence length="323" mass="34008">MVLLLSDEALSPLIELDAVAEVVGDALLEQAAGRVERPPRPHYEIGADLESEEPLATGLVMPAYIHGSDYFATKLVSVHDENPSYGLPTIHAQLVLNDAHTGQPASVMNATRITNARTGSIGGLAARALAKTPATVAVIGAGQQARWQTRAIDALIEIDSVRIYSPSDSKHDCVDDLSTHGIDATAATSVSEAVREADIVVTATTSHSPVLPTDTVSSDTLVIAVGAYQASMQELEPALFERANRVFADVPEEVAQIGDLTATDYTEADLLPLATVLDGTAAPRDPEEIVIVESVGSAVFDAATASHLYERALDHDVGSEQSI</sequence>
<comment type="caution">
    <text evidence="1">The sequence shown here is derived from an EMBL/GenBank/DDBJ whole genome shotgun (WGS) entry which is preliminary data.</text>
</comment>
<dbReference type="Gene3D" id="3.30.1780.10">
    <property type="entry name" value="ornithine cyclodeaminase, domain 1"/>
    <property type="match status" value="1"/>
</dbReference>
<evidence type="ECO:0000313" key="1">
    <source>
        <dbReference type="EMBL" id="RKS75173.1"/>
    </source>
</evidence>
<dbReference type="Gene3D" id="3.40.50.720">
    <property type="entry name" value="NAD(P)-binding Rossmann-like Domain"/>
    <property type="match status" value="1"/>
</dbReference>
<dbReference type="EMBL" id="RBWW01000004">
    <property type="protein sequence ID" value="RKS75173.1"/>
    <property type="molecule type" value="Genomic_DNA"/>
</dbReference>